<keyword evidence="3" id="KW-1185">Reference proteome</keyword>
<gene>
    <name evidence="2" type="ORF">CAter282_3395</name>
</gene>
<proteinExistence type="predicted"/>
<keyword evidence="1" id="KW-0812">Transmembrane</keyword>
<dbReference type="EMBL" id="CP013235">
    <property type="protein sequence ID" value="AMP11085.1"/>
    <property type="molecule type" value="Genomic_DNA"/>
</dbReference>
<sequence>MLQCINTAYLFGVLSMNIIQILPLLAVAAAFALRFYLSKKIGAPK</sequence>
<reference evidence="2 3" key="1">
    <citation type="submission" date="2015-11" db="EMBL/GenBank/DDBJ databases">
        <title>Exploring the genomic traits of fungus-feeding bacterial genus Collimonas.</title>
        <authorList>
            <person name="Song C."/>
            <person name="Schmidt R."/>
            <person name="de Jager V."/>
            <person name="Krzyzanowska D."/>
            <person name="Jongedijk E."/>
            <person name="Cankar K."/>
            <person name="Beekwilder J."/>
            <person name="van Veen A."/>
            <person name="de Boer W."/>
            <person name="van Veen J.A."/>
            <person name="Garbeva P."/>
        </authorList>
    </citation>
    <scope>NUCLEOTIDE SEQUENCE [LARGE SCALE GENOMIC DNA]</scope>
    <source>
        <strain evidence="2 3">Ter282</strain>
    </source>
</reference>
<evidence type="ECO:0000256" key="1">
    <source>
        <dbReference type="SAM" id="Phobius"/>
    </source>
</evidence>
<name>A0A127QML7_9BURK</name>
<dbReference type="PATRIC" id="fig|279058.18.peg.3346"/>
<keyword evidence="1" id="KW-1133">Transmembrane helix</keyword>
<dbReference type="Proteomes" id="UP000071778">
    <property type="component" value="Chromosome"/>
</dbReference>
<accession>A0A127QML7</accession>
<organism evidence="2 3">
    <name type="scientific">Collimonas arenae</name>
    <dbReference type="NCBI Taxonomy" id="279058"/>
    <lineage>
        <taxon>Bacteria</taxon>
        <taxon>Pseudomonadati</taxon>
        <taxon>Pseudomonadota</taxon>
        <taxon>Betaproteobacteria</taxon>
        <taxon>Burkholderiales</taxon>
        <taxon>Oxalobacteraceae</taxon>
        <taxon>Collimonas</taxon>
    </lineage>
</organism>
<dbReference type="AlphaFoldDB" id="A0A127QML7"/>
<feature type="transmembrane region" description="Helical" evidence="1">
    <location>
        <begin position="18"/>
        <end position="37"/>
    </location>
</feature>
<protein>
    <submittedName>
        <fullName evidence="2">Putative membrane protein</fullName>
    </submittedName>
</protein>
<evidence type="ECO:0000313" key="2">
    <source>
        <dbReference type="EMBL" id="AMP11085.1"/>
    </source>
</evidence>
<evidence type="ECO:0000313" key="3">
    <source>
        <dbReference type="Proteomes" id="UP000071778"/>
    </source>
</evidence>
<keyword evidence="1" id="KW-0472">Membrane</keyword>